<keyword evidence="2" id="KW-1185">Reference proteome</keyword>
<comment type="caution">
    <text evidence="1">The sequence shown here is derived from an EMBL/GenBank/DDBJ whole genome shotgun (WGS) entry which is preliminary data.</text>
</comment>
<gene>
    <name evidence="1" type="ORF">RRG08_002995</name>
</gene>
<sequence>MEGERVCGKIWKGGTEVQRVRGRLGDKQTKMREVRSQAWLARVTRVVRPGAECPQPGSRMNVMQHMYKDQTGKAYRITCEIMVCVCWHEVGKLGRVAVPEHCALPLVPRNEIDVYTWISSEL</sequence>
<organism evidence="1 2">
    <name type="scientific">Elysia crispata</name>
    <name type="common">lettuce slug</name>
    <dbReference type="NCBI Taxonomy" id="231223"/>
    <lineage>
        <taxon>Eukaryota</taxon>
        <taxon>Metazoa</taxon>
        <taxon>Spiralia</taxon>
        <taxon>Lophotrochozoa</taxon>
        <taxon>Mollusca</taxon>
        <taxon>Gastropoda</taxon>
        <taxon>Heterobranchia</taxon>
        <taxon>Euthyneura</taxon>
        <taxon>Panpulmonata</taxon>
        <taxon>Sacoglossa</taxon>
        <taxon>Placobranchoidea</taxon>
        <taxon>Plakobranchidae</taxon>
        <taxon>Elysia</taxon>
    </lineage>
</organism>
<dbReference type="Proteomes" id="UP001283361">
    <property type="component" value="Unassembled WGS sequence"/>
</dbReference>
<proteinExistence type="predicted"/>
<accession>A0AAE1CKF0</accession>
<protein>
    <submittedName>
        <fullName evidence="1">Uncharacterized protein</fullName>
    </submittedName>
</protein>
<evidence type="ECO:0000313" key="1">
    <source>
        <dbReference type="EMBL" id="KAK3704482.1"/>
    </source>
</evidence>
<reference evidence="1" key="1">
    <citation type="journal article" date="2023" name="G3 (Bethesda)">
        <title>A reference genome for the long-term kleptoplast-retaining sea slug Elysia crispata morphotype clarki.</title>
        <authorList>
            <person name="Eastman K.E."/>
            <person name="Pendleton A.L."/>
            <person name="Shaikh M.A."/>
            <person name="Suttiyut T."/>
            <person name="Ogas R."/>
            <person name="Tomko P."/>
            <person name="Gavelis G."/>
            <person name="Widhalm J.R."/>
            <person name="Wisecaver J.H."/>
        </authorList>
    </citation>
    <scope>NUCLEOTIDE SEQUENCE</scope>
    <source>
        <strain evidence="1">ECLA1</strain>
    </source>
</reference>
<evidence type="ECO:0000313" key="2">
    <source>
        <dbReference type="Proteomes" id="UP001283361"/>
    </source>
</evidence>
<name>A0AAE1CKF0_9GAST</name>
<dbReference type="AlphaFoldDB" id="A0AAE1CKF0"/>
<dbReference type="EMBL" id="JAWDGP010007795">
    <property type="protein sequence ID" value="KAK3704482.1"/>
    <property type="molecule type" value="Genomic_DNA"/>
</dbReference>